<keyword evidence="8" id="KW-0479">Metal-binding</keyword>
<name>F8MGG6_NEUT8</name>
<dbReference type="VEuPathDB" id="FungiDB:NEUTE1DRAFT_79537"/>
<feature type="compositionally biased region" description="Polar residues" evidence="10">
    <location>
        <begin position="30"/>
        <end position="41"/>
    </location>
</feature>
<dbReference type="GO" id="GO:0005737">
    <property type="term" value="C:cytoplasm"/>
    <property type="evidence" value="ECO:0007669"/>
    <property type="project" value="UniProtKB-SubCell"/>
</dbReference>
<dbReference type="Pfam" id="PF22600">
    <property type="entry name" value="MTPAP-like_central"/>
    <property type="match status" value="1"/>
</dbReference>
<proteinExistence type="inferred from homology"/>
<evidence type="ECO:0000256" key="8">
    <source>
        <dbReference type="ARBA" id="ARBA00022723"/>
    </source>
</evidence>
<feature type="region of interest" description="Disordered" evidence="10">
    <location>
        <begin position="1"/>
        <end position="156"/>
    </location>
</feature>
<feature type="domain" description="PAP-associated" evidence="11">
    <location>
        <begin position="817"/>
        <end position="867"/>
    </location>
</feature>
<feature type="compositionally biased region" description="Polar residues" evidence="10">
    <location>
        <begin position="113"/>
        <end position="133"/>
    </location>
</feature>
<comment type="subcellular location">
    <subcellularLocation>
        <location evidence="3">Cytoplasm</location>
    </subcellularLocation>
</comment>
<dbReference type="EC" id="2.7.7.19" evidence="5"/>
<dbReference type="EMBL" id="GL891303">
    <property type="protein sequence ID" value="EGO59438.1"/>
    <property type="molecule type" value="Genomic_DNA"/>
</dbReference>
<dbReference type="GO" id="GO:0031123">
    <property type="term" value="P:RNA 3'-end processing"/>
    <property type="evidence" value="ECO:0007669"/>
    <property type="project" value="TreeGrafter"/>
</dbReference>
<dbReference type="GO" id="GO:0046872">
    <property type="term" value="F:metal ion binding"/>
    <property type="evidence" value="ECO:0007669"/>
    <property type="project" value="UniProtKB-KW"/>
</dbReference>
<accession>F8MGG6</accession>
<evidence type="ECO:0000256" key="3">
    <source>
        <dbReference type="ARBA" id="ARBA00004496"/>
    </source>
</evidence>
<evidence type="ECO:0000313" key="13">
    <source>
        <dbReference type="EMBL" id="EGO59438.1"/>
    </source>
</evidence>
<dbReference type="Pfam" id="PF03828">
    <property type="entry name" value="PAP_assoc"/>
    <property type="match status" value="1"/>
</dbReference>
<evidence type="ECO:0000256" key="2">
    <source>
        <dbReference type="ARBA" id="ARBA00001946"/>
    </source>
</evidence>
<evidence type="ECO:0000256" key="6">
    <source>
        <dbReference type="ARBA" id="ARBA00022490"/>
    </source>
</evidence>
<dbReference type="GeneID" id="20830212"/>
<keyword evidence="6" id="KW-0963">Cytoplasm</keyword>
<dbReference type="SUPFAM" id="SSF81301">
    <property type="entry name" value="Nucleotidyltransferase"/>
    <property type="match status" value="1"/>
</dbReference>
<dbReference type="Proteomes" id="UP000008065">
    <property type="component" value="Unassembled WGS sequence"/>
</dbReference>
<feature type="compositionally biased region" description="Polar residues" evidence="10">
    <location>
        <begin position="1"/>
        <end position="21"/>
    </location>
</feature>
<gene>
    <name evidence="13" type="ORF">NEUTE1DRAFT_79537</name>
</gene>
<protein>
    <recommendedName>
        <fullName evidence="5">polynucleotide adenylyltransferase</fullName>
        <ecNumber evidence="5">2.7.7.19</ecNumber>
    </recommendedName>
</protein>
<feature type="compositionally biased region" description="Basic and acidic residues" evidence="10">
    <location>
        <begin position="327"/>
        <end position="344"/>
    </location>
</feature>
<dbReference type="GO" id="GO:0010605">
    <property type="term" value="P:negative regulation of macromolecule metabolic process"/>
    <property type="evidence" value="ECO:0007669"/>
    <property type="project" value="UniProtKB-ARBA"/>
</dbReference>
<dbReference type="RefSeq" id="XP_009849671.1">
    <property type="nucleotide sequence ID" value="XM_009851369.1"/>
</dbReference>
<dbReference type="CDD" id="cd22541">
    <property type="entry name" value="SP5_N"/>
    <property type="match status" value="1"/>
</dbReference>
<evidence type="ECO:0000259" key="12">
    <source>
        <dbReference type="Pfam" id="PF22600"/>
    </source>
</evidence>
<comment type="cofactor">
    <cofactor evidence="1">
        <name>Mn(2+)</name>
        <dbReference type="ChEBI" id="CHEBI:29035"/>
    </cofactor>
</comment>
<dbReference type="GO" id="GO:1990817">
    <property type="term" value="F:poly(A) RNA polymerase activity"/>
    <property type="evidence" value="ECO:0007669"/>
    <property type="project" value="UniProtKB-EC"/>
</dbReference>
<dbReference type="InterPro" id="IPR002058">
    <property type="entry name" value="PAP_assoc"/>
</dbReference>
<dbReference type="GO" id="GO:0050265">
    <property type="term" value="F:RNA uridylyltransferase activity"/>
    <property type="evidence" value="ECO:0007669"/>
    <property type="project" value="TreeGrafter"/>
</dbReference>
<keyword evidence="14" id="KW-1185">Reference proteome</keyword>
<comment type="cofactor">
    <cofactor evidence="2">
        <name>Mg(2+)</name>
        <dbReference type="ChEBI" id="CHEBI:18420"/>
    </cofactor>
</comment>
<dbReference type="Gene3D" id="1.10.1410.10">
    <property type="match status" value="1"/>
</dbReference>
<dbReference type="InterPro" id="IPR054708">
    <property type="entry name" value="MTPAP-like_central"/>
</dbReference>
<reference evidence="14" key="1">
    <citation type="journal article" date="2011" name="Genetics">
        <title>Massive changes in genome architecture accompany the transition to self-fertility in the filamentous fungus Neurospora tetrasperma.</title>
        <authorList>
            <person name="Ellison C.E."/>
            <person name="Stajich J.E."/>
            <person name="Jacobson D.J."/>
            <person name="Natvig D.O."/>
            <person name="Lapidus A."/>
            <person name="Foster B."/>
            <person name="Aerts A."/>
            <person name="Riley R."/>
            <person name="Lindquist E.A."/>
            <person name="Grigoriev I.V."/>
            <person name="Taylor J.W."/>
        </authorList>
    </citation>
    <scope>NUCLEOTIDE SEQUENCE [LARGE SCALE GENOMIC DNA]</scope>
    <source>
        <strain evidence="14">FGSC 2508 / P0657</strain>
    </source>
</reference>
<dbReference type="PANTHER" id="PTHR12271:SF40">
    <property type="entry name" value="POLY(A) RNA POLYMERASE GLD2"/>
    <property type="match status" value="1"/>
</dbReference>
<evidence type="ECO:0000313" key="14">
    <source>
        <dbReference type="Proteomes" id="UP000008065"/>
    </source>
</evidence>
<evidence type="ECO:0000256" key="7">
    <source>
        <dbReference type="ARBA" id="ARBA00022679"/>
    </source>
</evidence>
<dbReference type="PANTHER" id="PTHR12271">
    <property type="entry name" value="POLY A POLYMERASE CID PAP -RELATED"/>
    <property type="match status" value="1"/>
</dbReference>
<dbReference type="Gene3D" id="3.30.460.10">
    <property type="entry name" value="Beta Polymerase, domain 2"/>
    <property type="match status" value="1"/>
</dbReference>
<feature type="region of interest" description="Disordered" evidence="10">
    <location>
        <begin position="872"/>
        <end position="952"/>
    </location>
</feature>
<dbReference type="HOGENOM" id="CLU_008947_0_0_1"/>
<evidence type="ECO:0000256" key="5">
    <source>
        <dbReference type="ARBA" id="ARBA00012388"/>
    </source>
</evidence>
<evidence type="ECO:0000256" key="10">
    <source>
        <dbReference type="SAM" id="MobiDB-lite"/>
    </source>
</evidence>
<feature type="compositionally biased region" description="Acidic residues" evidence="10">
    <location>
        <begin position="317"/>
        <end position="326"/>
    </location>
</feature>
<keyword evidence="7" id="KW-0808">Transferase</keyword>
<feature type="region of interest" description="Disordered" evidence="10">
    <location>
        <begin position="309"/>
        <end position="354"/>
    </location>
</feature>
<dbReference type="KEGG" id="nte:NEUTE1DRAFT79537"/>
<sequence length="1083" mass="121116">MILTNSNDPEPQVENAPNGSSPPQPRKRLNQAQRRQMSAQLNIAIDPRAQLPDPSGPQPTAYHHQQTGPRAHQPNPPHTGNQVPVQLQGHAQPRHHPSRSYHGPGPQHLDLNTWRQPLNSGPNPGSAHHTPQGSFDGPVPRNPRGGALWNPGRQPQVRPEQLKAQTDMLEGLCATIIANAQIEYDDIVKNETFRQKIEALAQAVITQYEQSQNGFHDFPPQSVQLRCFGSLASGFATKAADMDLGLLSPLSRLQPDAPGSPIPRLIEKAFLEVGLAARLLSKTRVPIIKVCEKPPKSLYDDLVEEHLKREREMSDKGEDEENDDPEHDLNDMQDQPKKKRHDEEGNQDDNGTEKKEFKLYQALNQTLNSYYGTTKGYLRSLGGRDLTNSTINNFSPADFQKLNQVCLAFVEGLEDRQLRDRLFSYNSLNRYDLEYRADQPRTLQGVYTQVEGEQMVMMWESRHITEKDADKEARGQMCVNRWKTLQDHPNCSADPLGYDRDLKRAADQLRGLPSIQLMLLSQGQYESTAQYCARAKELVEELVGNDTADERREAITLISRRYIDGIKDEAIREAVKEFAESVGYSDFHAIGKRHMSYHLAHDLEHCLGRNLYPKDTEDKISSYIAFLRGPIVRSPVEPFECGFETPLSPDLIETISQIRSIGDPSTMGPNQPRDPYRDRFEFPKSGVGIQCDINFSAHLAMHNTHLLRCYSSCDPRVRPMVLFVKHWAKVRGINSPYRGTLSSYGYVMMVLHYLINVVKPFVCPNLQQLAPPLPPDLTAEQLNDVAFCKGKNVHFWRDDQEIQRLAAMGMINQNRDSIGHLLRGFFEYYAQNGSLSTLPGRGFDWGRDVISLRTQGGILSKQEKGWTGAKTVLESTPGVPSTVAPSAQQPQQQAAAPLAGGAPPGMAPPPGLAPPPGFPAHSPVPAPVPPAPTTEEPTPTGPFTEQHQQPKPDVELKEVRYRYLFAIEDPFELDHNVARTVTHSGIVAIRDEFRRAWRIIRNAGRLQVQGQGFQGHQGHQIGGGEVPVLEEENLLEDVLEAGKKKQREEFDELLDELHGRVWRGEAVGEARREEDGGGGGGDA</sequence>
<comment type="similarity">
    <text evidence="4">Belongs to the DNA polymerase type-B-like family.</text>
</comment>
<evidence type="ECO:0000256" key="4">
    <source>
        <dbReference type="ARBA" id="ARBA00008593"/>
    </source>
</evidence>
<dbReference type="AlphaFoldDB" id="F8MGG6"/>
<feature type="compositionally biased region" description="Pro residues" evidence="10">
    <location>
        <begin position="905"/>
        <end position="932"/>
    </location>
</feature>
<feature type="domain" description="Poly(A) RNA polymerase mitochondrial-like central palm" evidence="12">
    <location>
        <begin position="176"/>
        <end position="293"/>
    </location>
</feature>
<organism evidence="13 14">
    <name type="scientific">Neurospora tetrasperma (strain FGSC 2508 / ATCC MYA-4615 / P0657)</name>
    <dbReference type="NCBI Taxonomy" id="510951"/>
    <lineage>
        <taxon>Eukaryota</taxon>
        <taxon>Fungi</taxon>
        <taxon>Dikarya</taxon>
        <taxon>Ascomycota</taxon>
        <taxon>Pezizomycotina</taxon>
        <taxon>Sordariomycetes</taxon>
        <taxon>Sordariomycetidae</taxon>
        <taxon>Sordariales</taxon>
        <taxon>Sordariaceae</taxon>
        <taxon>Neurospora</taxon>
    </lineage>
</organism>
<evidence type="ECO:0000256" key="9">
    <source>
        <dbReference type="ARBA" id="ARBA00022842"/>
    </source>
</evidence>
<evidence type="ECO:0000259" key="11">
    <source>
        <dbReference type="Pfam" id="PF03828"/>
    </source>
</evidence>
<dbReference type="InterPro" id="IPR043519">
    <property type="entry name" value="NT_sf"/>
</dbReference>
<evidence type="ECO:0000256" key="1">
    <source>
        <dbReference type="ARBA" id="ARBA00001936"/>
    </source>
</evidence>
<dbReference type="SUPFAM" id="SSF81631">
    <property type="entry name" value="PAP/OAS1 substrate-binding domain"/>
    <property type="match status" value="1"/>
</dbReference>
<dbReference type="OrthoDB" id="407432at2759"/>
<feature type="compositionally biased region" description="Low complexity" evidence="10">
    <location>
        <begin position="884"/>
        <end position="901"/>
    </location>
</feature>
<keyword evidence="9" id="KW-0460">Magnesium</keyword>